<dbReference type="Gene3D" id="1.10.10.10">
    <property type="entry name" value="Winged helix-like DNA-binding domain superfamily/Winged helix DNA-binding domain"/>
    <property type="match status" value="2"/>
</dbReference>
<dbReference type="PROSITE" id="PS00715">
    <property type="entry name" value="SIGMA70_1"/>
    <property type="match status" value="1"/>
</dbReference>
<keyword evidence="1 5" id="KW-0805">Transcription regulation</keyword>
<dbReference type="Pfam" id="PF04545">
    <property type="entry name" value="Sigma70_r4"/>
    <property type="match status" value="1"/>
</dbReference>
<dbReference type="OrthoDB" id="9809557at2"/>
<dbReference type="InterPro" id="IPR013325">
    <property type="entry name" value="RNA_pol_sigma_r2"/>
</dbReference>
<dbReference type="PRINTS" id="PR00046">
    <property type="entry name" value="SIGMA70FCT"/>
</dbReference>
<keyword evidence="4 5" id="KW-0804">Transcription</keyword>
<dbReference type="EMBL" id="FOMX01000025">
    <property type="protein sequence ID" value="SFF01227.1"/>
    <property type="molecule type" value="Genomic_DNA"/>
</dbReference>
<dbReference type="InterPro" id="IPR036388">
    <property type="entry name" value="WH-like_DNA-bd_sf"/>
</dbReference>
<protein>
    <recommendedName>
        <fullName evidence="5">RNA polymerase sigma factor</fullName>
    </recommendedName>
</protein>
<dbReference type="PROSITE" id="PS00716">
    <property type="entry name" value="SIGMA70_2"/>
    <property type="match status" value="1"/>
</dbReference>
<evidence type="ECO:0000259" key="6">
    <source>
        <dbReference type="PROSITE" id="PS00715"/>
    </source>
</evidence>
<feature type="domain" description="RNA polymerase sigma-70" evidence="7">
    <location>
        <begin position="376"/>
        <end position="402"/>
    </location>
</feature>
<evidence type="ECO:0000256" key="1">
    <source>
        <dbReference type="ARBA" id="ARBA00023015"/>
    </source>
</evidence>
<dbReference type="AlphaFoldDB" id="A0A1I2F8V5"/>
<dbReference type="GO" id="GO:0016987">
    <property type="term" value="F:sigma factor activity"/>
    <property type="evidence" value="ECO:0007669"/>
    <property type="project" value="UniProtKB-KW"/>
</dbReference>
<dbReference type="GO" id="GO:0006352">
    <property type="term" value="P:DNA-templated transcription initiation"/>
    <property type="evidence" value="ECO:0007669"/>
    <property type="project" value="InterPro"/>
</dbReference>
<dbReference type="Pfam" id="PF04539">
    <property type="entry name" value="Sigma70_r3"/>
    <property type="match status" value="1"/>
</dbReference>
<dbReference type="SUPFAM" id="SSF88946">
    <property type="entry name" value="Sigma2 domain of RNA polymerase sigma factors"/>
    <property type="match status" value="1"/>
</dbReference>
<dbReference type="InterPro" id="IPR007627">
    <property type="entry name" value="RNA_pol_sigma70_r2"/>
</dbReference>
<dbReference type="NCBIfam" id="TIGR02937">
    <property type="entry name" value="sigma70-ECF"/>
    <property type="match status" value="1"/>
</dbReference>
<dbReference type="InterPro" id="IPR000943">
    <property type="entry name" value="RNA_pol_sigma70"/>
</dbReference>
<dbReference type="GO" id="GO:0003677">
    <property type="term" value="F:DNA binding"/>
    <property type="evidence" value="ECO:0007669"/>
    <property type="project" value="UniProtKB-KW"/>
</dbReference>
<sequence>MLRDLTADPSGAPAHESGHGPLTAYFRDLSEVHVMTKEEETAAARKISELRKGLWVAILNYPPFVEAICALARRRLGADVCPVAALNALEQTSRTLRDRDLRCHHDAFHAARDELAAAMLAADVDNELADAILADLTSLEGDRKAAVSLNVNPPRRGSAPFARYAAEVRKQHAALTAARNAFVRANLRLVVALARRFHRGNVPLQDLIQEGNLGLMKAVDRFDPARGCRFSTYGSWWIRHAISRSIADKARSVRLPVHMIDACNKVTKARREFEAREGREPTDQELSAVSGVSVERIARMGWSLIETPLSLALPASRDGEVSLVDTVADPDHEAPSDVLDRELLHSQLQEVFAQLSPLEADILRKRVGLDGQEEMTLKEIGAGYSLSRERIRQLQEGALAKLRAEFSRRHLM</sequence>
<evidence type="ECO:0000256" key="4">
    <source>
        <dbReference type="ARBA" id="ARBA00023163"/>
    </source>
</evidence>
<evidence type="ECO:0000259" key="7">
    <source>
        <dbReference type="PROSITE" id="PS00716"/>
    </source>
</evidence>
<evidence type="ECO:0000313" key="9">
    <source>
        <dbReference type="Proteomes" id="UP000199400"/>
    </source>
</evidence>
<evidence type="ECO:0000256" key="2">
    <source>
        <dbReference type="ARBA" id="ARBA00023082"/>
    </source>
</evidence>
<dbReference type="RefSeq" id="WP_096330920.1">
    <property type="nucleotide sequence ID" value="NZ_FOMX01000025.1"/>
</dbReference>
<dbReference type="PANTHER" id="PTHR30603:SF47">
    <property type="entry name" value="RNA POLYMERASE SIGMA FACTOR SIGD, CHLOROPLASTIC"/>
    <property type="match status" value="1"/>
</dbReference>
<dbReference type="SUPFAM" id="SSF88659">
    <property type="entry name" value="Sigma3 and sigma4 domains of RNA polymerase sigma factors"/>
    <property type="match status" value="2"/>
</dbReference>
<dbReference type="STRING" id="54.SAMN02745121_06509"/>
<dbReference type="Proteomes" id="UP000199400">
    <property type="component" value="Unassembled WGS sequence"/>
</dbReference>
<accession>A0A1I2F8V5</accession>
<dbReference type="InterPro" id="IPR050239">
    <property type="entry name" value="Sigma-70_RNA_pol_init_factors"/>
</dbReference>
<dbReference type="Gene3D" id="1.20.120.1810">
    <property type="match status" value="1"/>
</dbReference>
<keyword evidence="2 5" id="KW-0731">Sigma factor</keyword>
<feature type="domain" description="RNA polymerase sigma-70" evidence="6">
    <location>
        <begin position="206"/>
        <end position="219"/>
    </location>
</feature>
<organism evidence="8 9">
    <name type="scientific">Nannocystis exedens</name>
    <dbReference type="NCBI Taxonomy" id="54"/>
    <lineage>
        <taxon>Bacteria</taxon>
        <taxon>Pseudomonadati</taxon>
        <taxon>Myxococcota</taxon>
        <taxon>Polyangia</taxon>
        <taxon>Nannocystales</taxon>
        <taxon>Nannocystaceae</taxon>
        <taxon>Nannocystis</taxon>
    </lineage>
</organism>
<evidence type="ECO:0000313" key="8">
    <source>
        <dbReference type="EMBL" id="SFF01227.1"/>
    </source>
</evidence>
<dbReference type="InterPro" id="IPR014284">
    <property type="entry name" value="RNA_pol_sigma-70_dom"/>
</dbReference>
<dbReference type="Pfam" id="PF04542">
    <property type="entry name" value="Sigma70_r2"/>
    <property type="match status" value="1"/>
</dbReference>
<dbReference type="InterPro" id="IPR007624">
    <property type="entry name" value="RNA_pol_sigma70_r3"/>
</dbReference>
<keyword evidence="3 5" id="KW-0238">DNA-binding</keyword>
<dbReference type="PANTHER" id="PTHR30603">
    <property type="entry name" value="RNA POLYMERASE SIGMA FACTOR RPO"/>
    <property type="match status" value="1"/>
</dbReference>
<proteinExistence type="inferred from homology"/>
<dbReference type="InterPro" id="IPR013324">
    <property type="entry name" value="RNA_pol_sigma_r3/r4-like"/>
</dbReference>
<evidence type="ECO:0000256" key="5">
    <source>
        <dbReference type="RuleBase" id="RU362124"/>
    </source>
</evidence>
<name>A0A1I2F8V5_9BACT</name>
<gene>
    <name evidence="8" type="ORF">SAMN02745121_06509</name>
</gene>
<keyword evidence="9" id="KW-1185">Reference proteome</keyword>
<comment type="similarity">
    <text evidence="5">Belongs to the sigma-70 factor family.</text>
</comment>
<dbReference type="InterPro" id="IPR007630">
    <property type="entry name" value="RNA_pol_sigma70_r4"/>
</dbReference>
<comment type="function">
    <text evidence="5">Sigma factors are initiation factors that promote the attachment of RNA polymerase to specific initiation sites and are then released.</text>
</comment>
<reference evidence="9" key="1">
    <citation type="submission" date="2016-10" db="EMBL/GenBank/DDBJ databases">
        <authorList>
            <person name="Varghese N."/>
            <person name="Submissions S."/>
        </authorList>
    </citation>
    <scope>NUCLEOTIDE SEQUENCE [LARGE SCALE GENOMIC DNA]</scope>
    <source>
        <strain evidence="9">ATCC 25963</strain>
    </source>
</reference>
<evidence type="ECO:0000256" key="3">
    <source>
        <dbReference type="ARBA" id="ARBA00023125"/>
    </source>
</evidence>